<organism evidence="1 2">
    <name type="scientific">Teladorsagia circumcincta</name>
    <name type="common">Brown stomach worm</name>
    <name type="synonym">Ostertagia circumcincta</name>
    <dbReference type="NCBI Taxonomy" id="45464"/>
    <lineage>
        <taxon>Eukaryota</taxon>
        <taxon>Metazoa</taxon>
        <taxon>Ecdysozoa</taxon>
        <taxon>Nematoda</taxon>
        <taxon>Chromadorea</taxon>
        <taxon>Rhabditida</taxon>
        <taxon>Rhabditina</taxon>
        <taxon>Rhabditomorpha</taxon>
        <taxon>Strongyloidea</taxon>
        <taxon>Trichostrongylidae</taxon>
        <taxon>Teladorsagia</taxon>
    </lineage>
</organism>
<proteinExistence type="predicted"/>
<evidence type="ECO:0000313" key="1">
    <source>
        <dbReference type="EMBL" id="PIO57774.1"/>
    </source>
</evidence>
<gene>
    <name evidence="1" type="ORF">TELCIR_20806</name>
</gene>
<feature type="non-terminal residue" evidence="1">
    <location>
        <position position="102"/>
    </location>
</feature>
<reference evidence="1 2" key="1">
    <citation type="submission" date="2015-09" db="EMBL/GenBank/DDBJ databases">
        <title>Draft genome of the parasitic nematode Teladorsagia circumcincta isolate WARC Sus (inbred).</title>
        <authorList>
            <person name="Mitreva M."/>
        </authorList>
    </citation>
    <scope>NUCLEOTIDE SEQUENCE [LARGE SCALE GENOMIC DNA]</scope>
    <source>
        <strain evidence="1 2">S</strain>
    </source>
</reference>
<name>A0A2G9TIG0_TELCI</name>
<sequence length="102" mass="11883">MPTSAIIGHPPVVTTNDFAALNKYWSFNRTDYEQPNRRLFRPTQFNVSTRDYDAGPRRKSICSATARTNTRLEQHVHKGVRSTVRLDTMSWEIFWIAKSVLR</sequence>
<protein>
    <submittedName>
        <fullName evidence="1">Uncharacterized protein</fullName>
    </submittedName>
</protein>
<keyword evidence="2" id="KW-1185">Reference proteome</keyword>
<accession>A0A2G9TIG0</accession>
<dbReference type="Proteomes" id="UP000230423">
    <property type="component" value="Unassembled WGS sequence"/>
</dbReference>
<evidence type="ECO:0000313" key="2">
    <source>
        <dbReference type="Proteomes" id="UP000230423"/>
    </source>
</evidence>
<dbReference type="AlphaFoldDB" id="A0A2G9TIG0"/>
<dbReference type="EMBL" id="KZ363898">
    <property type="protein sequence ID" value="PIO57774.1"/>
    <property type="molecule type" value="Genomic_DNA"/>
</dbReference>